<accession>A0ACC3NCF8</accession>
<dbReference type="Proteomes" id="UP001281147">
    <property type="component" value="Unassembled WGS sequence"/>
</dbReference>
<gene>
    <name evidence="1" type="ORF">LTR37_007944</name>
</gene>
<keyword evidence="2" id="KW-1185">Reference proteome</keyword>
<protein>
    <submittedName>
        <fullName evidence="1">Uncharacterized protein</fullName>
    </submittedName>
</protein>
<proteinExistence type="predicted"/>
<sequence>MEPGGRKLLPRVQQPPGVERDSESVAAEALKNGNGIVDAPRPDRNAAWRYSVEEEGAPKRKRQHVEDNSPRNHALPGFRQMMPTPSHQPAAELDRNGPNRLVRNATGAYSQQGMFKFLASRTPREFPPSISQDPRELSFAVVEPELMEVFKHAYYLRHHIRHKRLSGELWFDHIYFNDAYAIDNILRTWISRYEPGMLQYPASILYKQCLWIFFNRSIQVSQSTAAFRHMVDDGLHFLRTFENELGATGDRSVLLVPIFLLGSTSFYAGQRQEIWTSLNRLDPSYSIDTVTHAARSLERIWEMMDDGRVAVTWDWEKYQAHDCTMAQADRSLIELLWDPLAPPPQVARARSPEAYDFDPGRFRAAPGPMPQPYPQNQPPPSAAPEGMRSQQPEAEEFTPPENQTPARHHSTASAEVEPMRVDANQEHHPHVELTAGPRPFLAPPPPSASMSNSDIIQVLHRKSSKAKSSVPPCPTCGKELKNPSDAQCREPGCTRTQGFATENDLQRHRKSVHGASPRIGNKVGYICAACPDPSDGTNRKWWPRLDNFKAHIRRKHTDADEESLIQACVKINLPVTPSRLTNAISSASARRPEDAYSEHSYRHQQSLRSSRTDASSMEQQDRGHSRSKSYEQDEYGRDDSNEGQDQADNSEGADRTPKSESSLSSSAEAMDVSPSGEQNEED</sequence>
<comment type="caution">
    <text evidence="1">The sequence shown here is derived from an EMBL/GenBank/DDBJ whole genome shotgun (WGS) entry which is preliminary data.</text>
</comment>
<evidence type="ECO:0000313" key="1">
    <source>
        <dbReference type="EMBL" id="KAK3714142.1"/>
    </source>
</evidence>
<name>A0ACC3NCF8_9PEZI</name>
<reference evidence="1" key="1">
    <citation type="submission" date="2023-07" db="EMBL/GenBank/DDBJ databases">
        <title>Black Yeasts Isolated from many extreme environments.</title>
        <authorList>
            <person name="Coleine C."/>
            <person name="Stajich J.E."/>
            <person name="Selbmann L."/>
        </authorList>
    </citation>
    <scope>NUCLEOTIDE SEQUENCE</scope>
    <source>
        <strain evidence="1">CCFEE 5714</strain>
    </source>
</reference>
<organism evidence="1 2">
    <name type="scientific">Vermiconidia calcicola</name>
    <dbReference type="NCBI Taxonomy" id="1690605"/>
    <lineage>
        <taxon>Eukaryota</taxon>
        <taxon>Fungi</taxon>
        <taxon>Dikarya</taxon>
        <taxon>Ascomycota</taxon>
        <taxon>Pezizomycotina</taxon>
        <taxon>Dothideomycetes</taxon>
        <taxon>Dothideomycetidae</taxon>
        <taxon>Mycosphaerellales</taxon>
        <taxon>Extremaceae</taxon>
        <taxon>Vermiconidia</taxon>
    </lineage>
</organism>
<evidence type="ECO:0000313" key="2">
    <source>
        <dbReference type="Proteomes" id="UP001281147"/>
    </source>
</evidence>
<dbReference type="EMBL" id="JAUTXU010000057">
    <property type="protein sequence ID" value="KAK3714142.1"/>
    <property type="molecule type" value="Genomic_DNA"/>
</dbReference>